<feature type="coiled-coil region" evidence="1">
    <location>
        <begin position="483"/>
        <end position="602"/>
    </location>
</feature>
<feature type="region of interest" description="Disordered" evidence="2">
    <location>
        <begin position="45"/>
        <end position="81"/>
    </location>
</feature>
<keyword evidence="1" id="KW-0175">Coiled coil</keyword>
<sequence length="923" mass="103967">MVVPHTASRTAPTSLKQKLNSPWSRQKHQHQTPVTDILRSLARSNPVIHTSGAKVTGTHEQCDSEMPSEPTTSGKSSPTNLLHASTDLREATHNDSDWQLVPPPVASLQLTSALTANNGQELCAPFPSPIIGMVVEDAENTCTSLVLASNMHRSITQLAQCPQRSTETIDVINPVSPNLTSNALSLFFGSGVTVDHHREQALNNLVYPSQETTEDTQQDRLGASVSGWVVVPYLSPQFDEVVEVDVPQAGFIEPEEVDDNDSPDSSYIHSRPRSNSLRIHSDSTAATSADIFTSAAEHEELQPSLVYVHAHVQPAEHEADNCNEEDESEQFREELEHQQSLNQGLRSQLLEREDDVARLQEELSNIPEERDRYEAQQDNADAEVRKLRQELANKDKQLAAEKARSASAIQQMQAFRNSHGLTNQQLISQRDEAHLAAQRYFIEARRLQGIVDAISVARETLEQDGRNSEQREALLQQHIADFSEEVSARFEQANDTISGLEQQNNHLLQQKERAEAQVKAVNRAITLEYIKDPSPPFNPRTIKPNEVRDLTQALELTQKHCADLKEQMNDMLQDSVKKDAEIAQLRTDVDLAKNRAARLSATFEIWRNHIANWIETVPVISQMKGDVEAVPGLKEQLDEVALHEHLVGKALKDSAEEVSNLELKLAKVERRHSRELEKVHKRSAELQESNIRLDGENFKLNTRFEGIDVLQRQLEEKTTEAKEWRKQAEHQTYGDTATIIRNEHLEEVENWSNQVKALNDRIWEWSQAYDNVASDLNLLQWQTARTMGDVRELDAERDWYKAYVIALKDRFEVELLANPLNIPWKSDFSLLNMKSHIELVAREDMIINELTGFDLGRSEELVQAAAKDAKKAAEEGPRGIAATDIWAEFVAEFAERQKAKAAQQVNGGGNERIVDSKGNSIMF</sequence>
<evidence type="ECO:0000313" key="3">
    <source>
        <dbReference type="EMBL" id="KAI1611980.1"/>
    </source>
</evidence>
<proteinExistence type="predicted"/>
<feature type="coiled-coil region" evidence="1">
    <location>
        <begin position="342"/>
        <end position="404"/>
    </location>
</feature>
<feature type="compositionally biased region" description="Polar residues" evidence="2">
    <location>
        <begin position="69"/>
        <end position="81"/>
    </location>
</feature>
<dbReference type="EMBL" id="MU404355">
    <property type="protein sequence ID" value="KAI1611980.1"/>
    <property type="molecule type" value="Genomic_DNA"/>
</dbReference>
<reference evidence="3" key="1">
    <citation type="journal article" date="2022" name="bioRxiv">
        <title>Deciphering the potential niche of two novel black yeast fungi from a biological soil crust based on their genomes, phenotypes, and melanin regulation.</title>
        <authorList>
            <consortium name="DOE Joint Genome Institute"/>
            <person name="Carr E.C."/>
            <person name="Barton Q."/>
            <person name="Grambo S."/>
            <person name="Sullivan M."/>
            <person name="Renfro C.M."/>
            <person name="Kuo A."/>
            <person name="Pangilinan J."/>
            <person name="Lipzen A."/>
            <person name="Keymanesh K."/>
            <person name="Savage E."/>
            <person name="Barry K."/>
            <person name="Grigoriev I.V."/>
            <person name="Riekhof W.R."/>
            <person name="Harris S.S."/>
        </authorList>
    </citation>
    <scope>NUCLEOTIDE SEQUENCE</scope>
    <source>
        <strain evidence="3">JF 03-4F</strain>
    </source>
</reference>
<gene>
    <name evidence="3" type="ORF">EDD36DRAFT_271205</name>
</gene>
<organism evidence="3 4">
    <name type="scientific">Exophiala viscosa</name>
    <dbReference type="NCBI Taxonomy" id="2486360"/>
    <lineage>
        <taxon>Eukaryota</taxon>
        <taxon>Fungi</taxon>
        <taxon>Dikarya</taxon>
        <taxon>Ascomycota</taxon>
        <taxon>Pezizomycotina</taxon>
        <taxon>Eurotiomycetes</taxon>
        <taxon>Chaetothyriomycetidae</taxon>
        <taxon>Chaetothyriales</taxon>
        <taxon>Herpotrichiellaceae</taxon>
        <taxon>Exophiala</taxon>
    </lineage>
</organism>
<evidence type="ECO:0000256" key="1">
    <source>
        <dbReference type="SAM" id="Coils"/>
    </source>
</evidence>
<keyword evidence="4" id="KW-1185">Reference proteome</keyword>
<feature type="compositionally biased region" description="Polar residues" evidence="2">
    <location>
        <begin position="7"/>
        <end position="24"/>
    </location>
</feature>
<accession>A0AAN6ICG8</accession>
<evidence type="ECO:0000256" key="2">
    <source>
        <dbReference type="SAM" id="MobiDB-lite"/>
    </source>
</evidence>
<name>A0AAN6ICG8_9EURO</name>
<protein>
    <submittedName>
        <fullName evidence="3">Uncharacterized protein</fullName>
    </submittedName>
</protein>
<evidence type="ECO:0000313" key="4">
    <source>
        <dbReference type="Proteomes" id="UP001203852"/>
    </source>
</evidence>
<feature type="region of interest" description="Disordered" evidence="2">
    <location>
        <begin position="1"/>
        <end position="33"/>
    </location>
</feature>
<feature type="coiled-coil region" evidence="1">
    <location>
        <begin position="707"/>
        <end position="761"/>
    </location>
</feature>
<feature type="coiled-coil region" evidence="1">
    <location>
        <begin position="651"/>
        <end position="678"/>
    </location>
</feature>
<feature type="compositionally biased region" description="Polar residues" evidence="2">
    <location>
        <begin position="263"/>
        <end position="282"/>
    </location>
</feature>
<dbReference type="AlphaFoldDB" id="A0AAN6ICG8"/>
<feature type="compositionally biased region" description="Acidic residues" evidence="2">
    <location>
        <begin position="253"/>
        <end position="262"/>
    </location>
</feature>
<dbReference type="Proteomes" id="UP001203852">
    <property type="component" value="Unassembled WGS sequence"/>
</dbReference>
<comment type="caution">
    <text evidence="3">The sequence shown here is derived from an EMBL/GenBank/DDBJ whole genome shotgun (WGS) entry which is preliminary data.</text>
</comment>
<feature type="region of interest" description="Disordered" evidence="2">
    <location>
        <begin position="252"/>
        <end position="282"/>
    </location>
</feature>